<accession>B3FJR4</accession>
<organismHost>
    <name type="scientific">Pseudomonas chlororaphis</name>
    <dbReference type="NCBI Taxonomy" id="587753"/>
</organismHost>
<name>B3FJR4_BP201</name>
<dbReference type="Proteomes" id="UP000002421">
    <property type="component" value="Segment"/>
</dbReference>
<protein>
    <submittedName>
        <fullName evidence="1">Uncharacterized protein</fullName>
    </submittedName>
</protein>
<keyword evidence="2" id="KW-1185">Reference proteome</keyword>
<reference evidence="1 2" key="1">
    <citation type="journal article" date="2008" name="Virology">
        <title>Characterization of Pseudomonas chlororaphis myovirus 201varphi2-1 via genomic sequencing, mass spectrometry, and electron microscopy.</title>
        <authorList>
            <person name="Thomas J.A."/>
            <person name="Rolando M.R."/>
            <person name="Carroll C.A."/>
            <person name="Shen P.S."/>
            <person name="Belnap D.M."/>
            <person name="Weintraub S.T."/>
            <person name="Serwer P."/>
            <person name="Hardies S.C."/>
        </authorList>
    </citation>
    <scope>NUCLEOTIDE SEQUENCE</scope>
</reference>
<proteinExistence type="predicted"/>
<sequence>MTQVLRVGKFSGKYEFLDKEAQVISPETGSGLISSEDADVLLERIRQGYQYIPGGHYILRLEDVGGMDGYFEFTEMITFDTDDDGYAIPRHTQLVTQAAFDAPFSDHNQILTANAFIDYAERVIRWMNNPIGFDQYVYDPAQAVKACDIDDDVAVLMTVGARYLMRDKPTHYSLIPTRFYVR</sequence>
<evidence type="ECO:0000313" key="1">
    <source>
        <dbReference type="EMBL" id="ABY63229.1"/>
    </source>
</evidence>
<evidence type="ECO:0000313" key="2">
    <source>
        <dbReference type="Proteomes" id="UP000002421"/>
    </source>
</evidence>
<dbReference type="RefSeq" id="YP_001957125.1">
    <property type="nucleotide sequence ID" value="NC_010821.1"/>
</dbReference>
<gene>
    <name evidence="1" type="ORF">201phi2-1p405</name>
</gene>
<dbReference type="KEGG" id="vg:6372571"/>
<dbReference type="EMBL" id="EU197055">
    <property type="protein sequence ID" value="ABY63229.1"/>
    <property type="molecule type" value="Genomic_DNA"/>
</dbReference>
<organism evidence="1 2">
    <name type="scientific">Pseudomonas phage 201phi2-1</name>
    <name type="common">Pseudomonas chlororaphis phage 201phi2-1</name>
    <dbReference type="NCBI Taxonomy" id="198110"/>
    <lineage>
        <taxon>Viruses</taxon>
        <taxon>Duplodnaviria</taxon>
        <taxon>Heunggongvirae</taxon>
        <taxon>Uroviricota</taxon>
        <taxon>Caudoviricetes</taxon>
        <taxon>Chimalliviridae</taxon>
        <taxon>Serwervirus</taxon>
        <taxon>Serwervirus 201phi21</taxon>
    </lineage>
</organism>